<keyword evidence="3" id="KW-0560">Oxidoreductase</keyword>
<protein>
    <submittedName>
        <fullName evidence="3">Dipicolinate synthase subunit A</fullName>
        <ecNumber evidence="3">1.3.1.-</ecNumber>
    </submittedName>
</protein>
<accession>A0A4Y7RCQ7</accession>
<reference evidence="3 4" key="1">
    <citation type="journal article" date="2018" name="Environ. Microbiol.">
        <title>Novel energy conservation strategies and behaviour of Pelotomaculum schinkii driving syntrophic propionate catabolism.</title>
        <authorList>
            <person name="Hidalgo-Ahumada C.A.P."/>
            <person name="Nobu M.K."/>
            <person name="Narihiro T."/>
            <person name="Tamaki H."/>
            <person name="Liu W.T."/>
            <person name="Kamagata Y."/>
            <person name="Stams A.J.M."/>
            <person name="Imachi H."/>
            <person name="Sousa D.Z."/>
        </authorList>
    </citation>
    <scope>NUCLEOTIDE SEQUENCE [LARGE SCALE GENOMIC DNA]</scope>
    <source>
        <strain evidence="3 4">HH</strain>
    </source>
</reference>
<dbReference type="EMBL" id="QFGA01000001">
    <property type="protein sequence ID" value="TEB06764.1"/>
    <property type="molecule type" value="Genomic_DNA"/>
</dbReference>
<dbReference type="Pfam" id="PF02826">
    <property type="entry name" value="2-Hacid_dh_C"/>
    <property type="match status" value="1"/>
</dbReference>
<proteinExistence type="predicted"/>
<keyword evidence="4" id="KW-1185">Reference proteome</keyword>
<evidence type="ECO:0000313" key="4">
    <source>
        <dbReference type="Proteomes" id="UP000298324"/>
    </source>
</evidence>
<dbReference type="InterPro" id="IPR036291">
    <property type="entry name" value="NAD(P)-bd_dom_sf"/>
</dbReference>
<dbReference type="InterPro" id="IPR014215">
    <property type="entry name" value="Dipicolinic_acid_synth_A"/>
</dbReference>
<feature type="domain" description="Dipicolinate synthase subunit A N-terminal" evidence="2">
    <location>
        <begin position="9"/>
        <end position="124"/>
    </location>
</feature>
<dbReference type="GO" id="GO:0051287">
    <property type="term" value="F:NAD binding"/>
    <property type="evidence" value="ECO:0007669"/>
    <property type="project" value="InterPro"/>
</dbReference>
<dbReference type="NCBIfam" id="NF006162">
    <property type="entry name" value="PRK08306.1"/>
    <property type="match status" value="1"/>
</dbReference>
<gene>
    <name evidence="3" type="primary">dpaA</name>
    <name evidence="3" type="ORF">Psch_00296</name>
</gene>
<dbReference type="NCBIfam" id="TIGR02853">
    <property type="entry name" value="spore_dpaA"/>
    <property type="match status" value="1"/>
</dbReference>
<organism evidence="3 4">
    <name type="scientific">Pelotomaculum schinkii</name>
    <dbReference type="NCBI Taxonomy" id="78350"/>
    <lineage>
        <taxon>Bacteria</taxon>
        <taxon>Bacillati</taxon>
        <taxon>Bacillota</taxon>
        <taxon>Clostridia</taxon>
        <taxon>Eubacteriales</taxon>
        <taxon>Desulfotomaculaceae</taxon>
        <taxon>Pelotomaculum</taxon>
    </lineage>
</organism>
<sequence length="296" mass="31272">MRPNLKGLKVAVMGGDARDLVIVEELAASGALVNVTGLPAKVKPGVAAFQEQEECLHGINALVLPVPGINEDGLIYAPLADQPLTLTEQLISIMPSNIPVFVGVAGQKLVRLMEQKELRLIELMKIDEVAIYNSIPSAEGAIQMAMEMLPITIHGCTAYVLGFGRTGATLARLLGAMGAKTRVAARRKEPLARIAEMNLTPIPFDQMSKSLREADAIFNTVPSMVLTGEILENVSPEAVIIDLASAPGGTDFQAANKLGIKAVLAPGLPGRVAPKTAGRILARTILGFLAEEMAGR</sequence>
<dbReference type="SUPFAM" id="SSF51735">
    <property type="entry name" value="NAD(P)-binding Rossmann-fold domains"/>
    <property type="match status" value="1"/>
</dbReference>
<evidence type="ECO:0000313" key="3">
    <source>
        <dbReference type="EMBL" id="TEB06764.1"/>
    </source>
</evidence>
<dbReference type="AlphaFoldDB" id="A0A4Y7RCQ7"/>
<evidence type="ECO:0000259" key="1">
    <source>
        <dbReference type="Pfam" id="PF02826"/>
    </source>
</evidence>
<dbReference type="Pfam" id="PF16924">
    <property type="entry name" value="DpaA_N"/>
    <property type="match status" value="1"/>
</dbReference>
<dbReference type="Proteomes" id="UP000298324">
    <property type="component" value="Unassembled WGS sequence"/>
</dbReference>
<dbReference type="InterPro" id="IPR006140">
    <property type="entry name" value="D-isomer_DH_NAD-bd"/>
</dbReference>
<dbReference type="GO" id="GO:0016491">
    <property type="term" value="F:oxidoreductase activity"/>
    <property type="evidence" value="ECO:0007669"/>
    <property type="project" value="UniProtKB-KW"/>
</dbReference>
<dbReference type="InterPro" id="IPR031629">
    <property type="entry name" value="DpaA_N"/>
</dbReference>
<dbReference type="RefSeq" id="WP_190238913.1">
    <property type="nucleotide sequence ID" value="NZ_QFGA01000001.1"/>
</dbReference>
<evidence type="ECO:0000259" key="2">
    <source>
        <dbReference type="Pfam" id="PF16924"/>
    </source>
</evidence>
<name>A0A4Y7RCQ7_9FIRM</name>
<dbReference type="Gene3D" id="3.40.50.720">
    <property type="entry name" value="NAD(P)-binding Rossmann-like Domain"/>
    <property type="match status" value="1"/>
</dbReference>
<dbReference type="EC" id="1.3.1.-" evidence="3"/>
<comment type="caution">
    <text evidence="3">The sequence shown here is derived from an EMBL/GenBank/DDBJ whole genome shotgun (WGS) entry which is preliminary data.</text>
</comment>
<feature type="domain" description="D-isomer specific 2-hydroxyacid dehydrogenase NAD-binding" evidence="1">
    <location>
        <begin position="145"/>
        <end position="242"/>
    </location>
</feature>